<dbReference type="Gene3D" id="2.60.120.10">
    <property type="entry name" value="Jelly Rolls"/>
    <property type="match status" value="1"/>
</dbReference>
<accession>A0AAN1RYY0</accession>
<dbReference type="EMBL" id="CP024172">
    <property type="protein sequence ID" value="AZW18008.1"/>
    <property type="molecule type" value="Genomic_DNA"/>
</dbReference>
<dbReference type="InterPro" id="IPR009057">
    <property type="entry name" value="Homeodomain-like_sf"/>
</dbReference>
<keyword evidence="4" id="KW-0804">Transcription</keyword>
<dbReference type="GO" id="GO:0003700">
    <property type="term" value="F:DNA-binding transcription factor activity"/>
    <property type="evidence" value="ECO:0007669"/>
    <property type="project" value="InterPro"/>
</dbReference>
<evidence type="ECO:0000259" key="5">
    <source>
        <dbReference type="PROSITE" id="PS01124"/>
    </source>
</evidence>
<dbReference type="GO" id="GO:0043565">
    <property type="term" value="F:sequence-specific DNA binding"/>
    <property type="evidence" value="ECO:0007669"/>
    <property type="project" value="InterPro"/>
</dbReference>
<dbReference type="InterPro" id="IPR018060">
    <property type="entry name" value="HTH_AraC"/>
</dbReference>
<dbReference type="SUPFAM" id="SSF51215">
    <property type="entry name" value="Regulatory protein AraC"/>
    <property type="match status" value="1"/>
</dbReference>
<keyword evidence="2" id="KW-0238">DNA-binding</keyword>
<proteinExistence type="predicted"/>
<dbReference type="InterPro" id="IPR020449">
    <property type="entry name" value="Tscrpt_reg_AraC-type_HTH"/>
</dbReference>
<dbReference type="SUPFAM" id="SSF46689">
    <property type="entry name" value="Homeodomain-like"/>
    <property type="match status" value="2"/>
</dbReference>
<dbReference type="PANTHER" id="PTHR46796">
    <property type="entry name" value="HTH-TYPE TRANSCRIPTIONAL ACTIVATOR RHAS-RELATED"/>
    <property type="match status" value="1"/>
</dbReference>
<keyword evidence="3" id="KW-0010">Activator</keyword>
<reference evidence="7" key="1">
    <citation type="submission" date="2017-10" db="EMBL/GenBank/DDBJ databases">
        <title>Whole genome sequencing of various Bordetella species.</title>
        <authorList>
            <person name="Weigand M.R."/>
            <person name="Loparev V."/>
            <person name="Peng Y."/>
            <person name="Bowden K.E."/>
            <person name="Tondella M.L."/>
            <person name="Williams M.M."/>
        </authorList>
    </citation>
    <scope>NUCLEOTIDE SEQUENCE [LARGE SCALE GENOMIC DNA]</scope>
    <source>
        <strain evidence="7">H720</strain>
    </source>
</reference>
<evidence type="ECO:0000256" key="3">
    <source>
        <dbReference type="ARBA" id="ARBA00023159"/>
    </source>
</evidence>
<dbReference type="Proteomes" id="UP000282741">
    <property type="component" value="Chromosome"/>
</dbReference>
<keyword evidence="1" id="KW-0805">Transcription regulation</keyword>
<dbReference type="InterPro" id="IPR050204">
    <property type="entry name" value="AraC_XylS_family_regulators"/>
</dbReference>
<dbReference type="SMART" id="SM00342">
    <property type="entry name" value="HTH_ARAC"/>
    <property type="match status" value="1"/>
</dbReference>
<dbReference type="Pfam" id="PF12833">
    <property type="entry name" value="HTH_18"/>
    <property type="match status" value="1"/>
</dbReference>
<dbReference type="KEGG" id="bhz:ACR54_03225"/>
<dbReference type="PROSITE" id="PS00041">
    <property type="entry name" value="HTH_ARAC_FAMILY_1"/>
    <property type="match status" value="1"/>
</dbReference>
<dbReference type="Pfam" id="PF02311">
    <property type="entry name" value="AraC_binding"/>
    <property type="match status" value="1"/>
</dbReference>
<dbReference type="Gene3D" id="1.10.10.60">
    <property type="entry name" value="Homeodomain-like"/>
    <property type="match status" value="1"/>
</dbReference>
<name>A0AAN1RYY0_9BORD</name>
<dbReference type="PROSITE" id="PS01124">
    <property type="entry name" value="HTH_ARAC_FAMILY_2"/>
    <property type="match status" value="1"/>
</dbReference>
<dbReference type="RefSeq" id="WP_029578632.1">
    <property type="nucleotide sequence ID" value="NZ_CP012076.1"/>
</dbReference>
<dbReference type="InterPro" id="IPR014710">
    <property type="entry name" value="RmlC-like_jellyroll"/>
</dbReference>
<dbReference type="InterPro" id="IPR037923">
    <property type="entry name" value="HTH-like"/>
</dbReference>
<evidence type="ECO:0000313" key="6">
    <source>
        <dbReference type="EMBL" id="AZW18008.1"/>
    </source>
</evidence>
<evidence type="ECO:0000256" key="2">
    <source>
        <dbReference type="ARBA" id="ARBA00023125"/>
    </source>
</evidence>
<dbReference type="PRINTS" id="PR00032">
    <property type="entry name" value="HTHARAC"/>
</dbReference>
<dbReference type="AlphaFoldDB" id="A0AAN1RYY0"/>
<dbReference type="InterPro" id="IPR003313">
    <property type="entry name" value="AraC-bd"/>
</dbReference>
<dbReference type="InterPro" id="IPR018062">
    <property type="entry name" value="HTH_AraC-typ_CS"/>
</dbReference>
<protein>
    <submittedName>
        <fullName evidence="6">AraC family transcriptional regulator</fullName>
    </submittedName>
</protein>
<organism evidence="6 7">
    <name type="scientific">Bordetella hinzii</name>
    <dbReference type="NCBI Taxonomy" id="103855"/>
    <lineage>
        <taxon>Bacteria</taxon>
        <taxon>Pseudomonadati</taxon>
        <taxon>Pseudomonadota</taxon>
        <taxon>Betaproteobacteria</taxon>
        <taxon>Burkholderiales</taxon>
        <taxon>Alcaligenaceae</taxon>
        <taxon>Bordetella</taxon>
    </lineage>
</organism>
<evidence type="ECO:0000256" key="1">
    <source>
        <dbReference type="ARBA" id="ARBA00023015"/>
    </source>
</evidence>
<dbReference type="GeneID" id="92994564"/>
<evidence type="ECO:0000313" key="7">
    <source>
        <dbReference type="Proteomes" id="UP000282741"/>
    </source>
</evidence>
<sequence>MKTGGDFWRDPALPYAESRRACDSRAAYRPHSHATWSIGAVDAGRSRFHGAGPEALLLEPGTVVIVPAGQVHACNPEPRQAWSYQMLHLDAAWVDAILPAGTAIRVLREPWAYRLFCQTNTLLFSHASPALKENALIELVAKLHGAPAQILSHPRTPRGLSGLIAALREQAAAPPALGELARQAGMSRYQLIRTFRKLTGLPPHAWILDQRIIQAREHLRAGRPLAEVALELGFADQSHFQRVFKAHTATTPGHYRAAG</sequence>
<evidence type="ECO:0000256" key="4">
    <source>
        <dbReference type="ARBA" id="ARBA00023163"/>
    </source>
</evidence>
<feature type="domain" description="HTH araC/xylS-type" evidence="5">
    <location>
        <begin position="161"/>
        <end position="258"/>
    </location>
</feature>
<dbReference type="PANTHER" id="PTHR46796:SF2">
    <property type="entry name" value="TRANSCRIPTIONAL REGULATORY PROTEIN"/>
    <property type="match status" value="1"/>
</dbReference>
<gene>
    <name evidence="6" type="ORF">CS347_15155</name>
</gene>